<evidence type="ECO:0000313" key="1">
    <source>
        <dbReference type="Proteomes" id="UP000887578"/>
    </source>
</evidence>
<organism evidence="1 2">
    <name type="scientific">Panagrolaimus davidi</name>
    <dbReference type="NCBI Taxonomy" id="227884"/>
    <lineage>
        <taxon>Eukaryota</taxon>
        <taxon>Metazoa</taxon>
        <taxon>Ecdysozoa</taxon>
        <taxon>Nematoda</taxon>
        <taxon>Chromadorea</taxon>
        <taxon>Rhabditida</taxon>
        <taxon>Tylenchina</taxon>
        <taxon>Panagrolaimomorpha</taxon>
        <taxon>Panagrolaimoidea</taxon>
        <taxon>Panagrolaimidae</taxon>
        <taxon>Panagrolaimus</taxon>
    </lineage>
</organism>
<evidence type="ECO:0000313" key="2">
    <source>
        <dbReference type="WBParaSite" id="PDA_v2.g2156.t1"/>
    </source>
</evidence>
<name>A0A914PYL6_9BILA</name>
<dbReference type="AlphaFoldDB" id="A0A914PYL6"/>
<dbReference type="WBParaSite" id="PDA_v2.g2156.t1">
    <property type="protein sequence ID" value="PDA_v2.g2156.t1"/>
    <property type="gene ID" value="PDA_v2.g2156"/>
</dbReference>
<proteinExistence type="predicted"/>
<accession>A0A914PYL6</accession>
<sequence>MVYHEAEDDTLTAINLIHQQKNANIEIAKRGQKRQAEKLLESSAKRFKPLEVGQNVRVPVADVDRAKTDARNILGVILDKQDDFYKVGTKHGRFDQLFARNQLEPVSENFMDVSDVPDVVAKSVRTMSR</sequence>
<dbReference type="Proteomes" id="UP000887578">
    <property type="component" value="Unplaced"/>
</dbReference>
<protein>
    <submittedName>
        <fullName evidence="2">Uncharacterized protein</fullName>
    </submittedName>
</protein>
<reference evidence="2" key="1">
    <citation type="submission" date="2022-11" db="UniProtKB">
        <authorList>
            <consortium name="WormBaseParasite"/>
        </authorList>
    </citation>
    <scope>IDENTIFICATION</scope>
</reference>
<keyword evidence="1" id="KW-1185">Reference proteome</keyword>